<dbReference type="Pfam" id="PF14345">
    <property type="entry name" value="GDYXXLXY"/>
    <property type="match status" value="1"/>
</dbReference>
<keyword evidence="2" id="KW-1185">Reference proteome</keyword>
<protein>
    <recommendedName>
        <fullName evidence="3">GDYXXLXY domain-containing protein</fullName>
    </recommendedName>
</protein>
<sequence length="165" mass="18669">MKRWLFPLIVSLQVLYLVGMAGAYYAIDLFGETIDLKTAPVDPRDLFYGDYVVVNYEISTISDEKWVGKEPQYNEKVYVKLKKDGELYAAEAVSHQALRTEGDEILITGQYKGGNGNELRIRYGIERFYVEENTGEALEGNESERIAKVAVAPWGQKKIVSLSHP</sequence>
<evidence type="ECO:0008006" key="3">
    <source>
        <dbReference type="Google" id="ProtNLM"/>
    </source>
</evidence>
<evidence type="ECO:0000313" key="1">
    <source>
        <dbReference type="EMBL" id="GGD17718.1"/>
    </source>
</evidence>
<evidence type="ECO:0000313" key="2">
    <source>
        <dbReference type="Proteomes" id="UP000642571"/>
    </source>
</evidence>
<comment type="caution">
    <text evidence="1">The sequence shown here is derived from an EMBL/GenBank/DDBJ whole genome shotgun (WGS) entry which is preliminary data.</text>
</comment>
<reference evidence="2" key="1">
    <citation type="journal article" date="2019" name="Int. J. Syst. Evol. Microbiol.">
        <title>The Global Catalogue of Microorganisms (GCM) 10K type strain sequencing project: providing services to taxonomists for standard genome sequencing and annotation.</title>
        <authorList>
            <consortium name="The Broad Institute Genomics Platform"/>
            <consortium name="The Broad Institute Genome Sequencing Center for Infectious Disease"/>
            <person name="Wu L."/>
            <person name="Ma J."/>
        </authorList>
    </citation>
    <scope>NUCLEOTIDE SEQUENCE [LARGE SCALE GENOMIC DNA]</scope>
    <source>
        <strain evidence="2">CGMCC 1.15353</strain>
    </source>
</reference>
<name>A0ABQ1Q7H3_9BACI</name>
<accession>A0ABQ1Q7H3</accession>
<proteinExistence type="predicted"/>
<organism evidence="1 2">
    <name type="scientific">Pontibacillus salipaludis</name>
    <dbReference type="NCBI Taxonomy" id="1697394"/>
    <lineage>
        <taxon>Bacteria</taxon>
        <taxon>Bacillati</taxon>
        <taxon>Bacillota</taxon>
        <taxon>Bacilli</taxon>
        <taxon>Bacillales</taxon>
        <taxon>Bacillaceae</taxon>
        <taxon>Pontibacillus</taxon>
    </lineage>
</organism>
<dbReference type="EMBL" id="BMIN01000012">
    <property type="protein sequence ID" value="GGD17718.1"/>
    <property type="molecule type" value="Genomic_DNA"/>
</dbReference>
<gene>
    <name evidence="1" type="ORF">GCM10011389_26860</name>
</gene>
<dbReference type="Proteomes" id="UP000642571">
    <property type="component" value="Unassembled WGS sequence"/>
</dbReference>
<dbReference type="RefSeq" id="WP_188654591.1">
    <property type="nucleotide sequence ID" value="NZ_BMIN01000012.1"/>
</dbReference>
<dbReference type="InterPro" id="IPR025833">
    <property type="entry name" value="GDYXXLXY"/>
</dbReference>